<dbReference type="Pfam" id="PF07715">
    <property type="entry name" value="Plug"/>
    <property type="match status" value="1"/>
</dbReference>
<keyword evidence="2" id="KW-0472">Membrane</keyword>
<dbReference type="Gene3D" id="2.60.40.1930">
    <property type="match status" value="1"/>
</dbReference>
<keyword evidence="2" id="KW-0998">Cell outer membrane</keyword>
<comment type="similarity">
    <text evidence="2">Belongs to the TonB-dependent receptor family.</text>
</comment>
<name>A0A916JH48_9BACT</name>
<keyword evidence="2" id="KW-0813">Transport</keyword>
<reference evidence="5" key="1">
    <citation type="submission" date="2021-04" db="EMBL/GenBank/DDBJ databases">
        <authorList>
            <person name="Rodrigo-Torres L."/>
            <person name="Arahal R. D."/>
            <person name="Lucena T."/>
        </authorList>
    </citation>
    <scope>NUCLEOTIDE SEQUENCE</scope>
    <source>
        <strain evidence="5">CECT 9275</strain>
    </source>
</reference>
<dbReference type="RefSeq" id="WP_215241019.1">
    <property type="nucleotide sequence ID" value="NZ_CAJRAF010000002.1"/>
</dbReference>
<dbReference type="PANTHER" id="PTHR30069:SF29">
    <property type="entry name" value="HEMOGLOBIN AND HEMOGLOBIN-HAPTOGLOBIN-BINDING PROTEIN 1-RELATED"/>
    <property type="match status" value="1"/>
</dbReference>
<dbReference type="PROSITE" id="PS52016">
    <property type="entry name" value="TONB_DEPENDENT_REC_3"/>
    <property type="match status" value="1"/>
</dbReference>
<keyword evidence="2" id="KW-0812">Transmembrane</keyword>
<keyword evidence="6" id="KW-1185">Reference proteome</keyword>
<dbReference type="GO" id="GO:0015344">
    <property type="term" value="F:siderophore uptake transmembrane transporter activity"/>
    <property type="evidence" value="ECO:0007669"/>
    <property type="project" value="TreeGrafter"/>
</dbReference>
<evidence type="ECO:0000259" key="4">
    <source>
        <dbReference type="Pfam" id="PF07715"/>
    </source>
</evidence>
<evidence type="ECO:0000256" key="2">
    <source>
        <dbReference type="PROSITE-ProRule" id="PRU01360"/>
    </source>
</evidence>
<dbReference type="SUPFAM" id="SSF56935">
    <property type="entry name" value="Porins"/>
    <property type="match status" value="1"/>
</dbReference>
<feature type="domain" description="TonB-dependent receptor plug" evidence="4">
    <location>
        <begin position="621"/>
        <end position="700"/>
    </location>
</feature>
<keyword evidence="2" id="KW-1134">Transmembrane beta strand</keyword>
<evidence type="ECO:0000313" key="5">
    <source>
        <dbReference type="EMBL" id="CAG5010269.1"/>
    </source>
</evidence>
<comment type="subcellular location">
    <subcellularLocation>
        <location evidence="2">Cell outer membrane</location>
        <topology evidence="2">Multi-pass membrane protein</topology>
    </subcellularLocation>
</comment>
<dbReference type="EMBL" id="CAJRAF010000002">
    <property type="protein sequence ID" value="CAG5010269.1"/>
    <property type="molecule type" value="Genomic_DNA"/>
</dbReference>
<dbReference type="Proteomes" id="UP000680038">
    <property type="component" value="Unassembled WGS sequence"/>
</dbReference>
<evidence type="ECO:0000256" key="3">
    <source>
        <dbReference type="SAM" id="SignalP"/>
    </source>
</evidence>
<dbReference type="PANTHER" id="PTHR30069">
    <property type="entry name" value="TONB-DEPENDENT OUTER MEMBRANE RECEPTOR"/>
    <property type="match status" value="1"/>
</dbReference>
<dbReference type="GO" id="GO:0044718">
    <property type="term" value="P:siderophore transmembrane transport"/>
    <property type="evidence" value="ECO:0007669"/>
    <property type="project" value="TreeGrafter"/>
</dbReference>
<proteinExistence type="inferred from homology"/>
<comment type="caution">
    <text evidence="5">The sequence shown here is derived from an EMBL/GenBank/DDBJ whole genome shotgun (WGS) entry which is preliminary data.</text>
</comment>
<protein>
    <submittedName>
        <fullName evidence="5">Vitamin B12 transporter BtuB</fullName>
    </submittedName>
</protein>
<sequence length="807" mass="89863">MLFSKTRRLLVIFTGMVMLAFTMAEEDFSQWISDKLFRYRMAYPQEKAYLHLDKPYYASGDTLWFKAYLAEGAVHLADSASQVLYVDLIEQQTGKNVGLRRVPLLGGTGHGDFVLNDKLNAGAYTVRAYTNWMRNFSEDFFFQKDIYLFNNQEQPAVAAAQPVDLQFFPEGGRLVDGTGTRVAFKATSPNGLGAGISGFILANKDTVSAFKSSHLGMGQFSFTPDASVRYTVVAKTGTGDYQRYSFPEVEKTGYTMIVDNTTFTGKMRILVYHKAQQPVDKQVFLVGHSRGVVVFSAKGKVSSKGLIMNLPTLDLPEGITHITLFDEHKLPLCERLVFIDHNKSLRVKITPERASYIPKSETAVEIAVTDSEGRPVEASVSVSVTDAAQILIPPYGETITSYLLLSSDLKGSVEQPAYYFDTSHTERRIYLDYVMMVNGWSRFKWTDVLKDSLTTTERFVERGLTLQGEVLKNNRKVNEEIPLSFYLTNDSLNTFMTTGSDKTGKFAVYNLVFTDSLQVRIQGTSKRGRQNLSFNLFPFTAPRVTLLKVPFYPVTVEAAQMKEFLTKASEYQEIERKIRENRERLLNEVTIKGKKEVERDSRKLYNRADASVKVTPQLAGGAMSVLDLLAGRVAGVQVSGYGMNATVSIRGSQREPQFVLDGIPVDKSTVLNLNVNDVESIDVLKGASAAIYGSQGGSGVISVLTKRGNENYDYSQDVVPGVLVTKIPGLDAPREFYAPRYGVNMQLNNRPDFRSTVYWAPMLRTGKDGRARIRYFNTSAQTSINIRAEVFSAQGASGTGIAVYSVH</sequence>
<dbReference type="Gene3D" id="2.170.130.10">
    <property type="entry name" value="TonB-dependent receptor, plug domain"/>
    <property type="match status" value="1"/>
</dbReference>
<dbReference type="InterPro" id="IPR037066">
    <property type="entry name" value="Plug_dom_sf"/>
</dbReference>
<organism evidence="5 6">
    <name type="scientific">Dyadobacter helix</name>
    <dbReference type="NCBI Taxonomy" id="2822344"/>
    <lineage>
        <taxon>Bacteria</taxon>
        <taxon>Pseudomonadati</taxon>
        <taxon>Bacteroidota</taxon>
        <taxon>Cytophagia</taxon>
        <taxon>Cytophagales</taxon>
        <taxon>Spirosomataceae</taxon>
        <taxon>Dyadobacter</taxon>
    </lineage>
</organism>
<gene>
    <name evidence="5" type="primary">btuB_19</name>
    <name evidence="5" type="ORF">DYBT9275_04678</name>
</gene>
<keyword evidence="1 3" id="KW-0732">Signal</keyword>
<feature type="chain" id="PRO_5037503241" evidence="3">
    <location>
        <begin position="25"/>
        <end position="807"/>
    </location>
</feature>
<feature type="signal peptide" evidence="3">
    <location>
        <begin position="1"/>
        <end position="24"/>
    </location>
</feature>
<dbReference type="AlphaFoldDB" id="A0A916JH48"/>
<dbReference type="InterPro" id="IPR012910">
    <property type="entry name" value="Plug_dom"/>
</dbReference>
<dbReference type="GO" id="GO:0009279">
    <property type="term" value="C:cell outer membrane"/>
    <property type="evidence" value="ECO:0007669"/>
    <property type="project" value="UniProtKB-SubCell"/>
</dbReference>
<dbReference type="InterPro" id="IPR039426">
    <property type="entry name" value="TonB-dep_rcpt-like"/>
</dbReference>
<accession>A0A916JH48</accession>
<evidence type="ECO:0000313" key="6">
    <source>
        <dbReference type="Proteomes" id="UP000680038"/>
    </source>
</evidence>
<evidence type="ECO:0000256" key="1">
    <source>
        <dbReference type="ARBA" id="ARBA00022729"/>
    </source>
</evidence>